<comment type="similarity">
    <text evidence="1 6 7">Belongs to the peptidase S8 family.</text>
</comment>
<dbReference type="GO" id="GO:0004252">
    <property type="term" value="F:serine-type endopeptidase activity"/>
    <property type="evidence" value="ECO:0007669"/>
    <property type="project" value="UniProtKB-UniRule"/>
</dbReference>
<dbReference type="InterPro" id="IPR023827">
    <property type="entry name" value="Peptidase_S8_Asp-AS"/>
</dbReference>
<dbReference type="InterPro" id="IPR000209">
    <property type="entry name" value="Peptidase_S8/S53_dom"/>
</dbReference>
<dbReference type="Gene3D" id="3.40.50.200">
    <property type="entry name" value="Peptidase S8/S53 domain"/>
    <property type="match status" value="1"/>
</dbReference>
<keyword evidence="10" id="KW-1185">Reference proteome</keyword>
<dbReference type="MEROPS" id="S08.060"/>
<feature type="active site" description="Charge relay system" evidence="5 6">
    <location>
        <position position="330"/>
    </location>
</feature>
<evidence type="ECO:0000313" key="10">
    <source>
        <dbReference type="Proteomes" id="UP000012081"/>
    </source>
</evidence>
<keyword evidence="2 6" id="KW-0645">Protease</keyword>
<dbReference type="Gene3D" id="2.60.120.260">
    <property type="entry name" value="Galactose-binding domain-like"/>
    <property type="match status" value="1"/>
</dbReference>
<feature type="domain" description="Peptidase S8/S53" evidence="8">
    <location>
        <begin position="111"/>
        <end position="379"/>
    </location>
</feature>
<sequence>MKKIHLVTFKHHNQGMNKTKLENHVSKHAANAVSKGLAKCPNIKSDLPNLPSVFIIEDAENALLDELRKDPDVVAVTEDILYKPDMAQSTEWSHGSNFMVINDYRTRGYTGAGVKVGIIDSGCANHEDLVWAGRYNAYTAVYGGTTPASADFLGHGTAVAGIIAAKNNSVGYQGVAPDVSLYGVKVDANNGKGGFNSSAIIKGVEWLVSQGVKIINCSFSGDLYDPALEAAFRNAHDIHNVLFICSAGNKRAEESNPNDSVGYPARHDFVVAVAALRPSKEPAYYSSRGPEVDCAAPADSVMTTRPSENNKNGTNFNEVSTLYTSFNGTSCAAPHVTGIAALNRQADPSLTLPADLRASFEITAERLGTGTKNADFGYGMVKSPWTTHPNYPGKLTTNAITLPETGITESVSNGLGKFFKFVPTKSTRYTFKTTSSLNLYMRLYDADYNQLSQDDDSAGSGNPSITHFLSAGQTYYVKVSGYSGSQNGSYSINVIATEQIIREDFEDTVFTIPFTGDWYRWAFPVGVNDSASFRSKASLGHGQTSQTSFKVTVPSGRTAKLSFYYMTASDVNDKFYATVNGTVIVTASGTNNNLTKHEHTLSAGTHTVVFKFVRDASGDGGSNLALVDDVEIIGNGCTVSAG</sequence>
<accession>M8D9S0</accession>
<dbReference type="PANTHER" id="PTHR43806">
    <property type="entry name" value="PEPTIDASE S8"/>
    <property type="match status" value="1"/>
</dbReference>
<feature type="active site" description="Charge relay system" evidence="5 6">
    <location>
        <position position="120"/>
    </location>
</feature>
<evidence type="ECO:0000256" key="1">
    <source>
        <dbReference type="ARBA" id="ARBA00011073"/>
    </source>
</evidence>
<reference evidence="9 10" key="1">
    <citation type="submission" date="2013-03" db="EMBL/GenBank/DDBJ databases">
        <title>Assembly of a new bacterial strain Brevibacillus borstelensis AK1.</title>
        <authorList>
            <person name="Rajan I."/>
            <person name="PoliReddy D."/>
            <person name="Sugumar T."/>
            <person name="Rathinam K."/>
            <person name="Alqarawi S."/>
            <person name="Khalil A.B."/>
            <person name="Sivakumar N."/>
        </authorList>
    </citation>
    <scope>NUCLEOTIDE SEQUENCE [LARGE SCALE GENOMIC DNA]</scope>
    <source>
        <strain evidence="9 10">AK1</strain>
    </source>
</reference>
<dbReference type="SUPFAM" id="SSF52743">
    <property type="entry name" value="Subtilisin-like"/>
    <property type="match status" value="1"/>
</dbReference>
<evidence type="ECO:0000256" key="7">
    <source>
        <dbReference type="RuleBase" id="RU003355"/>
    </source>
</evidence>
<evidence type="ECO:0000256" key="6">
    <source>
        <dbReference type="PROSITE-ProRule" id="PRU01240"/>
    </source>
</evidence>
<dbReference type="PROSITE" id="PS00137">
    <property type="entry name" value="SUBTILASE_HIS"/>
    <property type="match status" value="1"/>
</dbReference>
<keyword evidence="3 6" id="KW-0378">Hydrolase</keyword>
<dbReference type="STRING" id="1300222.I532_24116"/>
<dbReference type="PRINTS" id="PR00723">
    <property type="entry name" value="SUBTILISIN"/>
</dbReference>
<evidence type="ECO:0000256" key="4">
    <source>
        <dbReference type="ARBA" id="ARBA00022825"/>
    </source>
</evidence>
<dbReference type="InterPro" id="IPR015500">
    <property type="entry name" value="Peptidase_S8_subtilisin-rel"/>
</dbReference>
<dbReference type="InterPro" id="IPR022398">
    <property type="entry name" value="Peptidase_S8_His-AS"/>
</dbReference>
<dbReference type="OrthoDB" id="9798386at2"/>
<dbReference type="PROSITE" id="PS51892">
    <property type="entry name" value="SUBTILASE"/>
    <property type="match status" value="1"/>
</dbReference>
<feature type="active site" description="Charge relay system" evidence="5 6">
    <location>
        <position position="155"/>
    </location>
</feature>
<protein>
    <submittedName>
        <fullName evidence="9">Peptidase S8/S53 subtilisin kexin sedolisin</fullName>
    </submittedName>
</protein>
<dbReference type="PATRIC" id="fig|1300222.3.peg.5066"/>
<dbReference type="InterPro" id="IPR036852">
    <property type="entry name" value="Peptidase_S8/S53_dom_sf"/>
</dbReference>
<dbReference type="InterPro" id="IPR023828">
    <property type="entry name" value="Peptidase_S8_Ser-AS"/>
</dbReference>
<dbReference type="EMBL" id="APBN01000021">
    <property type="protein sequence ID" value="EMT50093.1"/>
    <property type="molecule type" value="Genomic_DNA"/>
</dbReference>
<dbReference type="Pfam" id="PF00082">
    <property type="entry name" value="Peptidase_S8"/>
    <property type="match status" value="1"/>
</dbReference>
<dbReference type="InterPro" id="IPR050131">
    <property type="entry name" value="Peptidase_S8_subtilisin-like"/>
</dbReference>
<organism evidence="9 10">
    <name type="scientific">Brevibacillus borstelensis AK1</name>
    <dbReference type="NCBI Taxonomy" id="1300222"/>
    <lineage>
        <taxon>Bacteria</taxon>
        <taxon>Bacillati</taxon>
        <taxon>Bacillota</taxon>
        <taxon>Bacilli</taxon>
        <taxon>Bacillales</taxon>
        <taxon>Paenibacillaceae</taxon>
        <taxon>Brevibacillus</taxon>
    </lineage>
</organism>
<evidence type="ECO:0000256" key="3">
    <source>
        <dbReference type="ARBA" id="ARBA00022801"/>
    </source>
</evidence>
<dbReference type="Gene3D" id="2.60.120.380">
    <property type="match status" value="1"/>
</dbReference>
<gene>
    <name evidence="9" type="ORF">I532_24116</name>
</gene>
<evidence type="ECO:0000256" key="5">
    <source>
        <dbReference type="PIRSR" id="PIRSR615500-1"/>
    </source>
</evidence>
<evidence type="ECO:0000256" key="2">
    <source>
        <dbReference type="ARBA" id="ARBA00022670"/>
    </source>
</evidence>
<evidence type="ECO:0000313" key="9">
    <source>
        <dbReference type="EMBL" id="EMT50093.1"/>
    </source>
</evidence>
<dbReference type="PANTHER" id="PTHR43806:SF11">
    <property type="entry name" value="CEREVISIN-RELATED"/>
    <property type="match status" value="1"/>
</dbReference>
<dbReference type="GO" id="GO:0005615">
    <property type="term" value="C:extracellular space"/>
    <property type="evidence" value="ECO:0007669"/>
    <property type="project" value="TreeGrafter"/>
</dbReference>
<evidence type="ECO:0000259" key="8">
    <source>
        <dbReference type="Pfam" id="PF00082"/>
    </source>
</evidence>
<dbReference type="RefSeq" id="WP_003392675.1">
    <property type="nucleotide sequence ID" value="NZ_APBN01000021.1"/>
</dbReference>
<comment type="caution">
    <text evidence="9">The sequence shown here is derived from an EMBL/GenBank/DDBJ whole genome shotgun (WGS) entry which is preliminary data.</text>
</comment>
<dbReference type="GO" id="GO:0006508">
    <property type="term" value="P:proteolysis"/>
    <property type="evidence" value="ECO:0007669"/>
    <property type="project" value="UniProtKB-KW"/>
</dbReference>
<dbReference type="PROSITE" id="PS00138">
    <property type="entry name" value="SUBTILASE_SER"/>
    <property type="match status" value="1"/>
</dbReference>
<keyword evidence="4 6" id="KW-0720">Serine protease</keyword>
<dbReference type="PROSITE" id="PS00136">
    <property type="entry name" value="SUBTILASE_ASP"/>
    <property type="match status" value="1"/>
</dbReference>
<proteinExistence type="inferred from homology"/>
<dbReference type="AlphaFoldDB" id="M8D9S0"/>
<name>M8D9S0_9BACL</name>
<dbReference type="Proteomes" id="UP000012081">
    <property type="component" value="Unassembled WGS sequence"/>
</dbReference>